<dbReference type="PANTHER" id="PTHR48049:SF60">
    <property type="entry name" value="UDP-GLYCOSYLTRANSFERASE 91B1"/>
    <property type="match status" value="1"/>
</dbReference>
<protein>
    <submittedName>
        <fullName evidence="1">Udp-glycosyltransferase 91c1</fullName>
    </submittedName>
</protein>
<reference evidence="1 2" key="1">
    <citation type="journal article" date="2018" name="Sci. Data">
        <title>The draft genome sequence of cork oak.</title>
        <authorList>
            <person name="Ramos A.M."/>
            <person name="Usie A."/>
            <person name="Barbosa P."/>
            <person name="Barros P.M."/>
            <person name="Capote T."/>
            <person name="Chaves I."/>
            <person name="Simoes F."/>
            <person name="Abreu I."/>
            <person name="Carrasquinho I."/>
            <person name="Faro C."/>
            <person name="Guimaraes J.B."/>
            <person name="Mendonca D."/>
            <person name="Nobrega F."/>
            <person name="Rodrigues L."/>
            <person name="Saibo N.J.M."/>
            <person name="Varela M.C."/>
            <person name="Egas C."/>
            <person name="Matos J."/>
            <person name="Miguel C.M."/>
            <person name="Oliveira M.M."/>
            <person name="Ricardo C.P."/>
            <person name="Goncalves S."/>
        </authorList>
    </citation>
    <scope>NUCLEOTIDE SEQUENCE [LARGE SCALE GENOMIC DNA]</scope>
    <source>
        <strain evidence="2">cv. HL8</strain>
    </source>
</reference>
<organism evidence="1 2">
    <name type="scientific">Quercus suber</name>
    <name type="common">Cork oak</name>
    <dbReference type="NCBI Taxonomy" id="58331"/>
    <lineage>
        <taxon>Eukaryota</taxon>
        <taxon>Viridiplantae</taxon>
        <taxon>Streptophyta</taxon>
        <taxon>Embryophyta</taxon>
        <taxon>Tracheophyta</taxon>
        <taxon>Spermatophyta</taxon>
        <taxon>Magnoliopsida</taxon>
        <taxon>eudicotyledons</taxon>
        <taxon>Gunneridae</taxon>
        <taxon>Pentapetalae</taxon>
        <taxon>rosids</taxon>
        <taxon>fabids</taxon>
        <taxon>Fagales</taxon>
        <taxon>Fagaceae</taxon>
        <taxon>Quercus</taxon>
    </lineage>
</organism>
<name>A0AAW0KMH0_QUESU</name>
<keyword evidence="2" id="KW-1185">Reference proteome</keyword>
<dbReference type="AlphaFoldDB" id="A0AAW0KMH0"/>
<dbReference type="SUPFAM" id="SSF53756">
    <property type="entry name" value="UDP-Glycosyltransferase/glycogen phosphorylase"/>
    <property type="match status" value="1"/>
</dbReference>
<dbReference type="GO" id="GO:0035251">
    <property type="term" value="F:UDP-glucosyltransferase activity"/>
    <property type="evidence" value="ECO:0007669"/>
    <property type="project" value="InterPro"/>
</dbReference>
<feature type="non-terminal residue" evidence="1">
    <location>
        <position position="117"/>
    </location>
</feature>
<evidence type="ECO:0000313" key="1">
    <source>
        <dbReference type="EMBL" id="KAK7840367.1"/>
    </source>
</evidence>
<sequence>MRESQNFIESYLHFAHKNGQRRKLHVAIFPGLAYGHIIPYLELSKFLAQKDHKVSFISTPKNISSPPKFLELPLPYIDGLPQTAESTSELWTHQVTNLKKAYDMLEPHLTQFLQNSD</sequence>
<proteinExistence type="predicted"/>
<dbReference type="InterPro" id="IPR050481">
    <property type="entry name" value="UDP-glycosyltransf_plant"/>
</dbReference>
<dbReference type="EMBL" id="PKMF04000263">
    <property type="protein sequence ID" value="KAK7840367.1"/>
    <property type="molecule type" value="Genomic_DNA"/>
</dbReference>
<dbReference type="PANTHER" id="PTHR48049">
    <property type="entry name" value="GLYCOSYLTRANSFERASE"/>
    <property type="match status" value="1"/>
</dbReference>
<dbReference type="Proteomes" id="UP000237347">
    <property type="component" value="Unassembled WGS sequence"/>
</dbReference>
<accession>A0AAW0KMH0</accession>
<evidence type="ECO:0000313" key="2">
    <source>
        <dbReference type="Proteomes" id="UP000237347"/>
    </source>
</evidence>
<comment type="caution">
    <text evidence="1">The sequence shown here is derived from an EMBL/GenBank/DDBJ whole genome shotgun (WGS) entry which is preliminary data.</text>
</comment>
<dbReference type="Gene3D" id="3.40.50.2000">
    <property type="entry name" value="Glycogen Phosphorylase B"/>
    <property type="match status" value="1"/>
</dbReference>
<gene>
    <name evidence="1" type="primary">UGT91C1_2</name>
    <name evidence="1" type="ORF">CFP56_016769</name>
</gene>